<dbReference type="CTD" id="7850"/>
<evidence type="ECO:0000256" key="7">
    <source>
        <dbReference type="ARBA" id="ARBA00022737"/>
    </source>
</evidence>
<evidence type="ECO:0000256" key="8">
    <source>
        <dbReference type="ARBA" id="ARBA00022989"/>
    </source>
</evidence>
<evidence type="ECO:0000256" key="2">
    <source>
        <dbReference type="ARBA" id="ARBA00004613"/>
    </source>
</evidence>
<evidence type="ECO:0000256" key="12">
    <source>
        <dbReference type="ARBA" id="ARBA00023180"/>
    </source>
</evidence>
<keyword evidence="9 14" id="KW-0472">Membrane</keyword>
<dbReference type="PANTHER" id="PTHR11890:SF3">
    <property type="entry name" value="INTERLEUKIN-1 RECEPTOR TYPE 2"/>
    <property type="match status" value="1"/>
</dbReference>
<proteinExistence type="inferred from homology"/>
<dbReference type="InterPro" id="IPR004077">
    <property type="entry name" value="IL-1_rcpt_II-typ"/>
</dbReference>
<evidence type="ECO:0000256" key="3">
    <source>
        <dbReference type="ARBA" id="ARBA00009752"/>
    </source>
</evidence>
<keyword evidence="10" id="KW-1015">Disulfide bond</keyword>
<keyword evidence="12" id="KW-0325">Glycoprotein</keyword>
<feature type="domain" description="Ig-like" evidence="15">
    <location>
        <begin position="173"/>
        <end position="232"/>
    </location>
</feature>
<comment type="similarity">
    <text evidence="3">Belongs to the interleukin-1 receptor family.</text>
</comment>
<feature type="transmembrane region" description="Helical" evidence="14">
    <location>
        <begin position="370"/>
        <end position="391"/>
    </location>
</feature>
<dbReference type="AlphaFoldDB" id="G3VHT4"/>
<evidence type="ECO:0000256" key="10">
    <source>
        <dbReference type="ARBA" id="ARBA00023157"/>
    </source>
</evidence>
<dbReference type="eggNOG" id="ENOG502QVTS">
    <property type="taxonomic scope" value="Eukaryota"/>
</dbReference>
<dbReference type="InParanoid" id="G3VHT4"/>
<dbReference type="Pfam" id="PF00047">
    <property type="entry name" value="ig"/>
    <property type="match status" value="1"/>
</dbReference>
<dbReference type="InterPro" id="IPR004074">
    <property type="entry name" value="IL-1_rcpt_I/II-typ"/>
</dbReference>
<dbReference type="Gene3D" id="2.60.40.10">
    <property type="entry name" value="Immunoglobulins"/>
    <property type="match status" value="3"/>
</dbReference>
<dbReference type="SUPFAM" id="SSF48726">
    <property type="entry name" value="Immunoglobulin"/>
    <property type="match status" value="3"/>
</dbReference>
<dbReference type="RefSeq" id="XP_003766759.2">
    <property type="nucleotide sequence ID" value="XM_003766711.4"/>
</dbReference>
<evidence type="ECO:0000256" key="6">
    <source>
        <dbReference type="ARBA" id="ARBA00022729"/>
    </source>
</evidence>
<keyword evidence="4" id="KW-0964">Secreted</keyword>
<keyword evidence="7" id="KW-0677">Repeat</keyword>
<organism evidence="16 17">
    <name type="scientific">Sarcophilus harrisii</name>
    <name type="common">Tasmanian devil</name>
    <name type="synonym">Sarcophilus laniarius</name>
    <dbReference type="NCBI Taxonomy" id="9305"/>
    <lineage>
        <taxon>Eukaryota</taxon>
        <taxon>Metazoa</taxon>
        <taxon>Chordata</taxon>
        <taxon>Craniata</taxon>
        <taxon>Vertebrata</taxon>
        <taxon>Euteleostomi</taxon>
        <taxon>Mammalia</taxon>
        <taxon>Metatheria</taxon>
        <taxon>Dasyuromorphia</taxon>
        <taxon>Dasyuridae</taxon>
        <taxon>Sarcophilus</taxon>
    </lineage>
</organism>
<keyword evidence="6" id="KW-0732">Signal</keyword>
<evidence type="ECO:0000256" key="13">
    <source>
        <dbReference type="ARBA" id="ARBA00023319"/>
    </source>
</evidence>
<dbReference type="OrthoDB" id="9881731at2759"/>
<dbReference type="InterPro" id="IPR015621">
    <property type="entry name" value="IL-1_rcpt_fam"/>
</dbReference>
<dbReference type="FunCoup" id="G3VHT4">
    <property type="interactions" value="834"/>
</dbReference>
<dbReference type="InterPro" id="IPR007110">
    <property type="entry name" value="Ig-like_dom"/>
</dbReference>
<dbReference type="PROSITE" id="PS50835">
    <property type="entry name" value="IG_LIKE"/>
    <property type="match status" value="3"/>
</dbReference>
<dbReference type="PRINTS" id="PR01539">
    <property type="entry name" value="INTRLEUKN1R2"/>
</dbReference>
<evidence type="ECO:0000256" key="1">
    <source>
        <dbReference type="ARBA" id="ARBA00004479"/>
    </source>
</evidence>
<reference evidence="16" key="2">
    <citation type="submission" date="2025-08" db="UniProtKB">
        <authorList>
            <consortium name="Ensembl"/>
        </authorList>
    </citation>
    <scope>IDENTIFICATION</scope>
</reference>
<dbReference type="InterPro" id="IPR036179">
    <property type="entry name" value="Ig-like_dom_sf"/>
</dbReference>
<dbReference type="GeneID" id="100913252"/>
<keyword evidence="8 14" id="KW-1133">Transmembrane helix</keyword>
<dbReference type="InterPro" id="IPR013783">
    <property type="entry name" value="Ig-like_fold"/>
</dbReference>
<dbReference type="GO" id="GO:0016020">
    <property type="term" value="C:membrane"/>
    <property type="evidence" value="ECO:0007669"/>
    <property type="project" value="UniProtKB-SubCell"/>
</dbReference>
<evidence type="ECO:0000256" key="4">
    <source>
        <dbReference type="ARBA" id="ARBA00022525"/>
    </source>
</evidence>
<dbReference type="GO" id="GO:0019966">
    <property type="term" value="F:interleukin-1 binding"/>
    <property type="evidence" value="ECO:0007669"/>
    <property type="project" value="TreeGrafter"/>
</dbReference>
<gene>
    <name evidence="16" type="primary">IL1R2</name>
</gene>
<keyword evidence="11" id="KW-0675">Receptor</keyword>
<dbReference type="GO" id="GO:0005576">
    <property type="term" value="C:extracellular region"/>
    <property type="evidence" value="ECO:0007669"/>
    <property type="project" value="UniProtKB-SubCell"/>
</dbReference>
<keyword evidence="13" id="KW-0393">Immunoglobulin domain</keyword>
<dbReference type="PANTHER" id="PTHR11890">
    <property type="entry name" value="INTERLEUKIN-1 RECEPTOR FAMILY MEMBER"/>
    <property type="match status" value="1"/>
</dbReference>
<keyword evidence="5 14" id="KW-0812">Transmembrane</keyword>
<feature type="domain" description="Ig-like" evidence="15">
    <location>
        <begin position="260"/>
        <end position="365"/>
    </location>
</feature>
<dbReference type="InterPro" id="IPR003599">
    <property type="entry name" value="Ig_sub"/>
</dbReference>
<dbReference type="KEGG" id="shr:100913252"/>
<dbReference type="PRINTS" id="PR01536">
    <property type="entry name" value="INTRLKN1R12F"/>
</dbReference>
<dbReference type="Ensembl" id="ENSSHAT00000002769.2">
    <property type="protein sequence ID" value="ENSSHAP00000002738.2"/>
    <property type="gene ID" value="ENSSHAG00000002423.2"/>
</dbReference>
<dbReference type="Pfam" id="PF13895">
    <property type="entry name" value="Ig_2"/>
    <property type="match status" value="1"/>
</dbReference>
<dbReference type="STRING" id="9305.ENSSHAP00000002738"/>
<evidence type="ECO:0000256" key="14">
    <source>
        <dbReference type="SAM" id="Phobius"/>
    </source>
</evidence>
<keyword evidence="17" id="KW-1185">Reference proteome</keyword>
<evidence type="ECO:0000256" key="5">
    <source>
        <dbReference type="ARBA" id="ARBA00022692"/>
    </source>
</evidence>
<evidence type="ECO:0000259" key="15">
    <source>
        <dbReference type="PROSITE" id="PS50835"/>
    </source>
</evidence>
<evidence type="ECO:0000313" key="16">
    <source>
        <dbReference type="Ensembl" id="ENSSHAP00000002738.2"/>
    </source>
</evidence>
<reference evidence="16 17" key="1">
    <citation type="journal article" date="2011" name="Proc. Natl. Acad. Sci. U.S.A.">
        <title>Genetic diversity and population structure of the endangered marsupial Sarcophilus harrisii (Tasmanian devil).</title>
        <authorList>
            <person name="Miller W."/>
            <person name="Hayes V.M."/>
            <person name="Ratan A."/>
            <person name="Petersen D.C."/>
            <person name="Wittekindt N.E."/>
            <person name="Miller J."/>
            <person name="Walenz B."/>
            <person name="Knight J."/>
            <person name="Qi J."/>
            <person name="Zhao F."/>
            <person name="Wang Q."/>
            <person name="Bedoya-Reina O.C."/>
            <person name="Katiyar N."/>
            <person name="Tomsho L.P."/>
            <person name="Kasson L.M."/>
            <person name="Hardie R.A."/>
            <person name="Woodbridge P."/>
            <person name="Tindall E.A."/>
            <person name="Bertelsen M.F."/>
            <person name="Dixon D."/>
            <person name="Pyecroft S."/>
            <person name="Helgen K.M."/>
            <person name="Lesk A.M."/>
            <person name="Pringle T.H."/>
            <person name="Patterson N."/>
            <person name="Zhang Y."/>
            <person name="Kreiss A."/>
            <person name="Woods G.M."/>
            <person name="Jones M.E."/>
            <person name="Schuster S.C."/>
        </authorList>
    </citation>
    <scope>NUCLEOTIDE SEQUENCE [LARGE SCALE GENOMIC DNA]</scope>
</reference>
<dbReference type="GeneTree" id="ENSGT01090000259985"/>
<name>G3VHT4_SARHA</name>
<evidence type="ECO:0000256" key="11">
    <source>
        <dbReference type="ARBA" id="ARBA00023170"/>
    </source>
</evidence>
<accession>G3VHT4</accession>
<comment type="subcellular location">
    <subcellularLocation>
        <location evidence="1">Membrane</location>
        <topology evidence="1">Single-pass type I membrane protein</topology>
    </subcellularLocation>
    <subcellularLocation>
        <location evidence="2">Secreted</location>
    </subcellularLocation>
</comment>
<protein>
    <submittedName>
        <fullName evidence="16">Interleukin 1 receptor type 2</fullName>
    </submittedName>
</protein>
<dbReference type="GO" id="GO:0004910">
    <property type="term" value="F:interleukin-1, type II, blocking receptor activity"/>
    <property type="evidence" value="ECO:0007669"/>
    <property type="project" value="InterPro"/>
</dbReference>
<dbReference type="FunFam" id="2.60.40.10:FF:000188">
    <property type="entry name" value="Interleukin-1 receptor accessory protein-like 1"/>
    <property type="match status" value="1"/>
</dbReference>
<reference evidence="16" key="3">
    <citation type="submission" date="2025-09" db="UniProtKB">
        <authorList>
            <consortium name="Ensembl"/>
        </authorList>
    </citation>
    <scope>IDENTIFICATION</scope>
</reference>
<sequence length="426" mass="49132">MDLSKCRFLGTGPQISVFCLQKLLGFFFFFCVLSENVSANSIQPKKSTENCLHLGKHFKRFMVEGEPVILNTPFPKLHNKIFFSLHYNLSWHKNDSDKTLLGTSKSGRIWMDNDDLWILPASLEDTGTYICTLRNASYCATRSVELKVFKKSEASLQYISYRQVLVTSGPGYLVCPEIKNFIQDRNKTEIKWYKDSVLLDQSNKKFSILKGSIYCLINNVSLDDSGYYTCELPFVYKGVKYNITRHVKVHIMKKKEETIPVIITPNKTVLTSLGSKLVIPCKAFFGLGSRSTTLLWWTANNTFLDNVYKKGRVKEGQRLEYSENNKSYIEVPLIFNSVEKKDLNTEFICTAKNRLGTQSLQARVKEELTFSWGIAVAPLSLIFLLFIGIWIHRRWKQRPEKVYTTRKSMIIGHDCQTSTPYRKEMI</sequence>
<evidence type="ECO:0000313" key="17">
    <source>
        <dbReference type="Proteomes" id="UP000007648"/>
    </source>
</evidence>
<feature type="domain" description="Ig-like" evidence="15">
    <location>
        <begin position="44"/>
        <end position="147"/>
    </location>
</feature>
<dbReference type="SMART" id="SM00409">
    <property type="entry name" value="IG"/>
    <property type="match status" value="3"/>
</dbReference>
<evidence type="ECO:0000256" key="9">
    <source>
        <dbReference type="ARBA" id="ARBA00023136"/>
    </source>
</evidence>
<dbReference type="InterPro" id="IPR013151">
    <property type="entry name" value="Immunoglobulin_dom"/>
</dbReference>
<dbReference type="HOGENOM" id="CLU_051287_0_0_1"/>
<dbReference type="Proteomes" id="UP000007648">
    <property type="component" value="Unassembled WGS sequence"/>
</dbReference>